<feature type="chain" id="PRO_5045762232" description="Alpha/beta hydrolase" evidence="1">
    <location>
        <begin position="21"/>
        <end position="220"/>
    </location>
</feature>
<dbReference type="EMBL" id="JAUJEA010000003">
    <property type="protein sequence ID" value="MDN5201976.1"/>
    <property type="molecule type" value="Genomic_DNA"/>
</dbReference>
<dbReference type="SUPFAM" id="SSF53474">
    <property type="entry name" value="alpha/beta-Hydrolases"/>
    <property type="match status" value="1"/>
</dbReference>
<reference evidence="2" key="1">
    <citation type="submission" date="2023-06" db="EMBL/GenBank/DDBJ databases">
        <title>Genomic of Parafulvivirga corallium.</title>
        <authorList>
            <person name="Wang G."/>
        </authorList>
    </citation>
    <scope>NUCLEOTIDE SEQUENCE</scope>
    <source>
        <strain evidence="2">BMA10</strain>
    </source>
</reference>
<keyword evidence="1" id="KW-0732">Signal</keyword>
<dbReference type="Proteomes" id="UP001172082">
    <property type="component" value="Unassembled WGS sequence"/>
</dbReference>
<feature type="signal peptide" evidence="1">
    <location>
        <begin position="1"/>
        <end position="20"/>
    </location>
</feature>
<evidence type="ECO:0000313" key="3">
    <source>
        <dbReference type="Proteomes" id="UP001172082"/>
    </source>
</evidence>
<name>A0ABT8KMN0_9BACT</name>
<accession>A0ABT8KMN0</accession>
<sequence>MRSLFVLVSLLSISSFISKAQTISASIPEKVDKNEKYIFYLHGGIVQDQGANAVSPYYGAYEYYHILDTLSNHGFNIISEVRPKDTKEEQYARKVSEQIDTLLNYEVPSDNITVVGASLGAYITIEIAAIRKSDKLRYAILGLCSEYALDYFSKYKNHLCGDFLSIYEKTDQKGSCMDILIQHPCKSGIKEIRLNMGTGHGFLYKPYPEWVHPLIDWINE</sequence>
<comment type="caution">
    <text evidence="2">The sequence shown here is derived from an EMBL/GenBank/DDBJ whole genome shotgun (WGS) entry which is preliminary data.</text>
</comment>
<evidence type="ECO:0000313" key="2">
    <source>
        <dbReference type="EMBL" id="MDN5201976.1"/>
    </source>
</evidence>
<proteinExistence type="predicted"/>
<organism evidence="2 3">
    <name type="scientific">Splendidivirga corallicola</name>
    <dbReference type="NCBI Taxonomy" id="3051826"/>
    <lineage>
        <taxon>Bacteria</taxon>
        <taxon>Pseudomonadati</taxon>
        <taxon>Bacteroidota</taxon>
        <taxon>Cytophagia</taxon>
        <taxon>Cytophagales</taxon>
        <taxon>Splendidivirgaceae</taxon>
        <taxon>Splendidivirga</taxon>
    </lineage>
</organism>
<evidence type="ECO:0008006" key="4">
    <source>
        <dbReference type="Google" id="ProtNLM"/>
    </source>
</evidence>
<evidence type="ECO:0000256" key="1">
    <source>
        <dbReference type="SAM" id="SignalP"/>
    </source>
</evidence>
<dbReference type="InterPro" id="IPR029058">
    <property type="entry name" value="AB_hydrolase_fold"/>
</dbReference>
<keyword evidence="3" id="KW-1185">Reference proteome</keyword>
<dbReference type="Gene3D" id="3.40.50.1820">
    <property type="entry name" value="alpha/beta hydrolase"/>
    <property type="match status" value="1"/>
</dbReference>
<dbReference type="RefSeq" id="WP_346752000.1">
    <property type="nucleotide sequence ID" value="NZ_JAUJEA010000003.1"/>
</dbReference>
<protein>
    <recommendedName>
        <fullName evidence="4">Alpha/beta hydrolase</fullName>
    </recommendedName>
</protein>
<gene>
    <name evidence="2" type="ORF">QQ008_11395</name>
</gene>